<reference evidence="3" key="1">
    <citation type="submission" date="2018-01" db="EMBL/GenBank/DDBJ databases">
        <authorList>
            <person name="Mao J.F."/>
        </authorList>
    </citation>
    <scope>NUCLEOTIDE SEQUENCE</scope>
    <source>
        <strain evidence="3">Huo1</strain>
        <tissue evidence="3">Leaf</tissue>
    </source>
</reference>
<feature type="transmembrane region" description="Helical" evidence="1">
    <location>
        <begin position="126"/>
        <end position="151"/>
    </location>
</feature>
<feature type="signal peptide" evidence="2">
    <location>
        <begin position="1"/>
        <end position="21"/>
    </location>
</feature>
<dbReference type="EMBL" id="PNBA02000014">
    <property type="protein sequence ID" value="KAG6400629.1"/>
    <property type="molecule type" value="Genomic_DNA"/>
</dbReference>
<keyword evidence="1" id="KW-0472">Membrane</keyword>
<gene>
    <name evidence="3" type="ORF">SASPL_137470</name>
</gene>
<accession>A0A8X8WUX0</accession>
<dbReference type="Proteomes" id="UP000298416">
    <property type="component" value="Unassembled WGS sequence"/>
</dbReference>
<keyword evidence="4" id="KW-1185">Reference proteome</keyword>
<evidence type="ECO:0000256" key="1">
    <source>
        <dbReference type="SAM" id="Phobius"/>
    </source>
</evidence>
<reference evidence="3" key="2">
    <citation type="submission" date="2020-08" db="EMBL/GenBank/DDBJ databases">
        <title>Plant Genome Project.</title>
        <authorList>
            <person name="Zhang R.-G."/>
        </authorList>
    </citation>
    <scope>NUCLEOTIDE SEQUENCE</scope>
    <source>
        <strain evidence="3">Huo1</strain>
        <tissue evidence="3">Leaf</tissue>
    </source>
</reference>
<evidence type="ECO:0000313" key="3">
    <source>
        <dbReference type="EMBL" id="KAG6400629.1"/>
    </source>
</evidence>
<evidence type="ECO:0000313" key="4">
    <source>
        <dbReference type="Proteomes" id="UP000298416"/>
    </source>
</evidence>
<sequence length="204" mass="21871">MAASALASLLLFSLLAATSSARPCKTIFYFSATTTTTTTTTYYPFHSHPANPNPQIHRLNPRYVTFIFTSTAPKPFSGHLPSLNFKSDPSSDANSHSSPAMTSSAFSPLKFYSSVSSSIRDRTADIMSVVGALLFGVGCGALTGAVMYFLYALFSPGRFDFDDASDDEDEDDVAAIKRKLGYVSIPAVTTDDLKKPAPPAKEVV</sequence>
<keyword evidence="1" id="KW-0812">Transmembrane</keyword>
<dbReference type="OrthoDB" id="769005at2759"/>
<comment type="caution">
    <text evidence="3">The sequence shown here is derived from an EMBL/GenBank/DDBJ whole genome shotgun (WGS) entry which is preliminary data.</text>
</comment>
<proteinExistence type="predicted"/>
<keyword evidence="1" id="KW-1133">Transmembrane helix</keyword>
<evidence type="ECO:0000256" key="2">
    <source>
        <dbReference type="SAM" id="SignalP"/>
    </source>
</evidence>
<dbReference type="AlphaFoldDB" id="A0A8X8WUX0"/>
<dbReference type="PANTHER" id="PTHR35107">
    <property type="entry name" value="EXPRESSED PROTEIN"/>
    <property type="match status" value="1"/>
</dbReference>
<dbReference type="PANTHER" id="PTHR35107:SF2">
    <property type="entry name" value="EXPRESSED PROTEIN"/>
    <property type="match status" value="1"/>
</dbReference>
<organism evidence="3">
    <name type="scientific">Salvia splendens</name>
    <name type="common">Scarlet sage</name>
    <dbReference type="NCBI Taxonomy" id="180675"/>
    <lineage>
        <taxon>Eukaryota</taxon>
        <taxon>Viridiplantae</taxon>
        <taxon>Streptophyta</taxon>
        <taxon>Embryophyta</taxon>
        <taxon>Tracheophyta</taxon>
        <taxon>Spermatophyta</taxon>
        <taxon>Magnoliopsida</taxon>
        <taxon>eudicotyledons</taxon>
        <taxon>Gunneridae</taxon>
        <taxon>Pentapetalae</taxon>
        <taxon>asterids</taxon>
        <taxon>lamiids</taxon>
        <taxon>Lamiales</taxon>
        <taxon>Lamiaceae</taxon>
        <taxon>Nepetoideae</taxon>
        <taxon>Mentheae</taxon>
        <taxon>Salviinae</taxon>
        <taxon>Salvia</taxon>
        <taxon>Salvia subgen. Calosphace</taxon>
        <taxon>core Calosphace</taxon>
    </lineage>
</organism>
<protein>
    <submittedName>
        <fullName evidence="3">Uncharacterized protein</fullName>
    </submittedName>
</protein>
<feature type="chain" id="PRO_5036505438" evidence="2">
    <location>
        <begin position="22"/>
        <end position="204"/>
    </location>
</feature>
<keyword evidence="2" id="KW-0732">Signal</keyword>
<name>A0A8X8WUX0_SALSN</name>